<dbReference type="SUPFAM" id="SSF75620">
    <property type="entry name" value="Release factor"/>
    <property type="match status" value="1"/>
</dbReference>
<evidence type="ECO:0000313" key="3">
    <source>
        <dbReference type="EMBL" id="SVD98224.1"/>
    </source>
</evidence>
<evidence type="ECO:0000256" key="1">
    <source>
        <dbReference type="SAM" id="MobiDB-lite"/>
    </source>
</evidence>
<feature type="region of interest" description="Disordered" evidence="1">
    <location>
        <begin position="50"/>
        <end position="70"/>
    </location>
</feature>
<feature type="domain" description="Peptide chain release factor" evidence="2">
    <location>
        <begin position="1"/>
        <end position="67"/>
    </location>
</feature>
<protein>
    <recommendedName>
        <fullName evidence="2">Peptide chain release factor domain-containing protein</fullName>
    </recommendedName>
</protein>
<feature type="non-terminal residue" evidence="3">
    <location>
        <position position="70"/>
    </location>
</feature>
<evidence type="ECO:0000259" key="2">
    <source>
        <dbReference type="Pfam" id="PF03462"/>
    </source>
</evidence>
<sequence length="70" mass="7811">MSEPGFWDDQDTARDIMSEASDLKRVTGKLSKFQCEIEDLQVLVELYDESGDDPDTLTEVEQSAAQLAEA</sequence>
<accession>A0A382ZRV8</accession>
<name>A0A382ZRV8_9ZZZZ</name>
<gene>
    <name evidence="3" type="ORF">METZ01_LOCUS451078</name>
</gene>
<reference evidence="3" key="1">
    <citation type="submission" date="2018-05" db="EMBL/GenBank/DDBJ databases">
        <authorList>
            <person name="Lanie J.A."/>
            <person name="Ng W.-L."/>
            <person name="Kazmierczak K.M."/>
            <person name="Andrzejewski T.M."/>
            <person name="Davidsen T.M."/>
            <person name="Wayne K.J."/>
            <person name="Tettelin H."/>
            <person name="Glass J.I."/>
            <person name="Rusch D."/>
            <person name="Podicherti R."/>
            <person name="Tsui H.-C.T."/>
            <person name="Winkler M.E."/>
        </authorList>
    </citation>
    <scope>NUCLEOTIDE SEQUENCE</scope>
</reference>
<dbReference type="EMBL" id="UINC01186142">
    <property type="protein sequence ID" value="SVD98224.1"/>
    <property type="molecule type" value="Genomic_DNA"/>
</dbReference>
<proteinExistence type="predicted"/>
<dbReference type="GO" id="GO:0006415">
    <property type="term" value="P:translational termination"/>
    <property type="evidence" value="ECO:0007669"/>
    <property type="project" value="InterPro"/>
</dbReference>
<organism evidence="3">
    <name type="scientific">marine metagenome</name>
    <dbReference type="NCBI Taxonomy" id="408172"/>
    <lineage>
        <taxon>unclassified sequences</taxon>
        <taxon>metagenomes</taxon>
        <taxon>ecological metagenomes</taxon>
    </lineage>
</organism>
<dbReference type="Gene3D" id="1.20.58.410">
    <property type="entry name" value="Release factor"/>
    <property type="match status" value="1"/>
</dbReference>
<feature type="compositionally biased region" description="Polar residues" evidence="1">
    <location>
        <begin position="59"/>
        <end position="70"/>
    </location>
</feature>
<dbReference type="InterPro" id="IPR005139">
    <property type="entry name" value="PCRF"/>
</dbReference>
<dbReference type="Pfam" id="PF03462">
    <property type="entry name" value="PCRF"/>
    <property type="match status" value="1"/>
</dbReference>
<dbReference type="AlphaFoldDB" id="A0A382ZRV8"/>
<dbReference type="InterPro" id="IPR045853">
    <property type="entry name" value="Pep_chain_release_fac_I_sf"/>
</dbReference>